<organism evidence="2">
    <name type="scientific">Craspedostauros australis</name>
    <dbReference type="NCBI Taxonomy" id="1486917"/>
    <lineage>
        <taxon>Eukaryota</taxon>
        <taxon>Sar</taxon>
        <taxon>Stramenopiles</taxon>
        <taxon>Ochrophyta</taxon>
        <taxon>Bacillariophyta</taxon>
        <taxon>Bacillariophyceae</taxon>
        <taxon>Bacillariophycidae</taxon>
        <taxon>Naviculales</taxon>
        <taxon>Naviculaceae</taxon>
        <taxon>Craspedostauros</taxon>
    </lineage>
</organism>
<dbReference type="SUPFAM" id="SSF54427">
    <property type="entry name" value="NTF2-like"/>
    <property type="match status" value="1"/>
</dbReference>
<gene>
    <name evidence="2" type="ORF">CAUS1442_LOCUS5300</name>
</gene>
<feature type="domain" description="NTF2" evidence="1">
    <location>
        <begin position="19"/>
        <end position="140"/>
    </location>
</feature>
<dbReference type="PROSITE" id="PS50177">
    <property type="entry name" value="NTF2_DOMAIN"/>
    <property type="match status" value="1"/>
</dbReference>
<accession>A0A7R9WSS8</accession>
<dbReference type="InterPro" id="IPR018222">
    <property type="entry name" value="Nuclear_transport_factor_2_euk"/>
</dbReference>
<protein>
    <recommendedName>
        <fullName evidence="1">NTF2 domain-containing protein</fullName>
    </recommendedName>
</protein>
<reference evidence="2" key="1">
    <citation type="submission" date="2021-01" db="EMBL/GenBank/DDBJ databases">
        <authorList>
            <person name="Corre E."/>
            <person name="Pelletier E."/>
            <person name="Niang G."/>
            <person name="Scheremetjew M."/>
            <person name="Finn R."/>
            <person name="Kale V."/>
            <person name="Holt S."/>
            <person name="Cochrane G."/>
            <person name="Meng A."/>
            <person name="Brown T."/>
            <person name="Cohen L."/>
        </authorList>
    </citation>
    <scope>NUCLEOTIDE SEQUENCE</scope>
    <source>
        <strain evidence="2">CCMP3328</strain>
    </source>
</reference>
<dbReference type="InterPro" id="IPR032710">
    <property type="entry name" value="NTF2-like_dom_sf"/>
</dbReference>
<evidence type="ECO:0000259" key="1">
    <source>
        <dbReference type="PROSITE" id="PS50177"/>
    </source>
</evidence>
<sequence>MWVNGTRQFVLPRNTNATLAQVVSETYFTCLNRGLIQELAAHFVPLACQKSITVGGAHAFCAGPLDIIRQLESLKAMVVQLKGVLQQTSVAGSILVITTGVCLSPQQAGLSFCHTLTLIPRASDGAGGVGYQIQNDALCFLSNEMPAGAV</sequence>
<dbReference type="EMBL" id="HBEF01008438">
    <property type="protein sequence ID" value="CAD8333199.1"/>
    <property type="molecule type" value="Transcribed_RNA"/>
</dbReference>
<evidence type="ECO:0000313" key="2">
    <source>
        <dbReference type="EMBL" id="CAD8333199.1"/>
    </source>
</evidence>
<dbReference type="AlphaFoldDB" id="A0A7R9WSS8"/>
<name>A0A7R9WSS8_9STRA</name>
<dbReference type="Gene3D" id="3.10.450.50">
    <property type="match status" value="1"/>
</dbReference>
<proteinExistence type="predicted"/>